<keyword evidence="2" id="KW-1003">Cell membrane</keyword>
<dbReference type="Proteomes" id="UP000662783">
    <property type="component" value="Chromosome"/>
</dbReference>
<evidence type="ECO:0000313" key="5">
    <source>
        <dbReference type="Proteomes" id="UP000662783"/>
    </source>
</evidence>
<dbReference type="AlphaFoldDB" id="A0A974WI26"/>
<organism evidence="4 5">
    <name type="scientific">Fulvivirga lutea</name>
    <dbReference type="NCBI Taxonomy" id="2810512"/>
    <lineage>
        <taxon>Bacteria</taxon>
        <taxon>Pseudomonadati</taxon>
        <taxon>Bacteroidota</taxon>
        <taxon>Cytophagia</taxon>
        <taxon>Cytophagales</taxon>
        <taxon>Fulvivirgaceae</taxon>
        <taxon>Fulvivirga</taxon>
    </lineage>
</organism>
<evidence type="ECO:0000256" key="3">
    <source>
        <dbReference type="ARBA" id="ARBA00023136"/>
    </source>
</evidence>
<protein>
    <submittedName>
        <fullName evidence="4">SdiA-regulated domain-containing protein</fullName>
    </submittedName>
</protein>
<evidence type="ECO:0000256" key="2">
    <source>
        <dbReference type="ARBA" id="ARBA00022475"/>
    </source>
</evidence>
<dbReference type="GO" id="GO:0005886">
    <property type="term" value="C:plasma membrane"/>
    <property type="evidence" value="ECO:0007669"/>
    <property type="project" value="UniProtKB-SubCell"/>
</dbReference>
<dbReference type="InterPro" id="IPR009722">
    <property type="entry name" value="YjiK/CarP"/>
</dbReference>
<comment type="subcellular location">
    <subcellularLocation>
        <location evidence="1">Cell membrane</location>
    </subcellularLocation>
</comment>
<keyword evidence="3" id="KW-0472">Membrane</keyword>
<reference evidence="4" key="1">
    <citation type="submission" date="2021-02" db="EMBL/GenBank/DDBJ databases">
        <title>Fulvivirga sp. S481 isolated from sea water.</title>
        <authorList>
            <person name="Bae S.S."/>
            <person name="Baek K."/>
        </authorList>
    </citation>
    <scope>NUCLEOTIDE SEQUENCE</scope>
    <source>
        <strain evidence="4">S481</strain>
    </source>
</reference>
<dbReference type="Pfam" id="PF06977">
    <property type="entry name" value="SdiA-regulated"/>
    <property type="match status" value="1"/>
</dbReference>
<sequence>MQLAIKYLIVTFFTILFLQCDSFLQREIHPKYKDYDTLKVPYTLYAPKSKVKLHWDLEEVSGLSYYMGGQLLAVEDETGNVYVLDAETGDVNQKVKFNKGGDYEGVEYDGVNVWVMESDGTFYSFQIENSEADNVREYKSAFSSKNDLEGLGYIRGNLLVAAKGEGTIAGVENSGKGVYTIKNNDPVPFLFIERDTLENYIKGRDHFYEIRDFDPSGIAIHPLNNDIYILSADHILVVYTSDLKLKEVVKLDGVLMEQPEGICFSPEGVLYISSEGNDSRGELFIFHYLSTSSKE</sequence>
<dbReference type="InterPro" id="IPR015943">
    <property type="entry name" value="WD40/YVTN_repeat-like_dom_sf"/>
</dbReference>
<evidence type="ECO:0000313" key="4">
    <source>
        <dbReference type="EMBL" id="QSE98535.1"/>
    </source>
</evidence>
<proteinExistence type="predicted"/>
<dbReference type="RefSeq" id="WP_205723049.1">
    <property type="nucleotide sequence ID" value="NZ_CP070608.1"/>
</dbReference>
<dbReference type="SUPFAM" id="SSF50969">
    <property type="entry name" value="YVTN repeat-like/Quinoprotein amine dehydrogenase"/>
    <property type="match status" value="1"/>
</dbReference>
<dbReference type="EMBL" id="CP070608">
    <property type="protein sequence ID" value="QSE98535.1"/>
    <property type="molecule type" value="Genomic_DNA"/>
</dbReference>
<gene>
    <name evidence="4" type="ORF">JR347_05500</name>
</gene>
<keyword evidence="5" id="KW-1185">Reference proteome</keyword>
<dbReference type="Gene3D" id="2.130.10.10">
    <property type="entry name" value="YVTN repeat-like/Quinoprotein amine dehydrogenase"/>
    <property type="match status" value="1"/>
</dbReference>
<evidence type="ECO:0000256" key="1">
    <source>
        <dbReference type="ARBA" id="ARBA00004236"/>
    </source>
</evidence>
<name>A0A974WI26_9BACT</name>
<dbReference type="InterPro" id="IPR011044">
    <property type="entry name" value="Quino_amine_DH_bsu"/>
</dbReference>
<accession>A0A974WI26</accession>
<dbReference type="KEGG" id="fuv:JR347_05500"/>